<proteinExistence type="inferred from homology"/>
<sequence length="419" mass="45981">MGSTDTVANPIADISAQEFWAAPLADREAAFRRLRDEDPVSRQRQPEGFLVEIGGELTGPYWALTRYEDIRAVSRDAKTFCSGKGVMLEDAPQEFLDAALSILAMDDPRHAAVRGLIAKGFTPKTVKLLEEGVRRDARQIVDELAEHGDGDFVALVAKRLPEMTIMRMLGVPEADRERLVHHSDAMVSWNDPVYLDGRDPIAVVGEALFTLHQACIALAEERRGTPTDDLLSQLVHAEIDGERLRTEEIAAFFVLLSVAGNDTTRHTSSHAMAAIARNPDQRALLLEDLDGRLETGVEEFVRWASPVMTFRRTATRDTEIAGQPIAAGDKVVLVYPSGNRDERAFADPDRFDVARTPNRHLGFGGGGAHYCLGAPLAKVQLRALFGELLGRFPQLDVGEPDPLVGNFVNGVRSLPMTLS</sequence>
<dbReference type="OrthoDB" id="5241086at2"/>
<comment type="similarity">
    <text evidence="1">Belongs to the cytochrome P450 family.</text>
</comment>
<keyword evidence="8" id="KW-1185">Reference proteome</keyword>
<evidence type="ECO:0000256" key="3">
    <source>
        <dbReference type="ARBA" id="ARBA00022723"/>
    </source>
</evidence>
<keyword evidence="6" id="KW-0503">Monooxygenase</keyword>
<dbReference type="PRINTS" id="PR00359">
    <property type="entry name" value="BP450"/>
</dbReference>
<accession>H0E1J8</accession>
<dbReference type="EMBL" id="AGUD01000023">
    <property type="protein sequence ID" value="EHN12432.1"/>
    <property type="molecule type" value="Genomic_DNA"/>
</dbReference>
<keyword evidence="5" id="KW-0408">Iron</keyword>
<name>H0E1J8_9ACTN</name>
<dbReference type="SUPFAM" id="SSF48264">
    <property type="entry name" value="Cytochrome P450"/>
    <property type="match status" value="1"/>
</dbReference>
<evidence type="ECO:0000256" key="4">
    <source>
        <dbReference type="ARBA" id="ARBA00023002"/>
    </source>
</evidence>
<dbReference type="FunFam" id="1.10.630.10:FF:000018">
    <property type="entry name" value="Cytochrome P450 monooxygenase"/>
    <property type="match status" value="1"/>
</dbReference>
<evidence type="ECO:0000256" key="5">
    <source>
        <dbReference type="ARBA" id="ARBA00023004"/>
    </source>
</evidence>
<organism evidence="7 8">
    <name type="scientific">Patulibacter medicamentivorans</name>
    <dbReference type="NCBI Taxonomy" id="1097667"/>
    <lineage>
        <taxon>Bacteria</taxon>
        <taxon>Bacillati</taxon>
        <taxon>Actinomycetota</taxon>
        <taxon>Thermoleophilia</taxon>
        <taxon>Solirubrobacterales</taxon>
        <taxon>Patulibacteraceae</taxon>
        <taxon>Patulibacter</taxon>
    </lineage>
</organism>
<evidence type="ECO:0000313" key="7">
    <source>
        <dbReference type="EMBL" id="EHN12432.1"/>
    </source>
</evidence>
<keyword evidence="2" id="KW-0349">Heme</keyword>
<protein>
    <submittedName>
        <fullName evidence="7">Putative cytochrome P450 hydroxylase</fullName>
    </submittedName>
</protein>
<dbReference type="PANTHER" id="PTHR46696">
    <property type="entry name" value="P450, PUTATIVE (EUROFUNG)-RELATED"/>
    <property type="match status" value="1"/>
</dbReference>
<gene>
    <name evidence="7" type="ORF">PAI11_06600</name>
</gene>
<dbReference type="Gene3D" id="1.10.630.10">
    <property type="entry name" value="Cytochrome P450"/>
    <property type="match status" value="1"/>
</dbReference>
<comment type="caution">
    <text evidence="7">The sequence shown here is derived from an EMBL/GenBank/DDBJ whole genome shotgun (WGS) entry which is preliminary data.</text>
</comment>
<dbReference type="PANTHER" id="PTHR46696:SF4">
    <property type="entry name" value="BIOTIN BIOSYNTHESIS CYTOCHROME P450"/>
    <property type="match status" value="1"/>
</dbReference>
<dbReference type="GO" id="GO:0036199">
    <property type="term" value="F:cholest-4-en-3-one 26-monooxygenase activity"/>
    <property type="evidence" value="ECO:0007669"/>
    <property type="project" value="TreeGrafter"/>
</dbReference>
<dbReference type="InterPro" id="IPR002397">
    <property type="entry name" value="Cyt_P450_B"/>
</dbReference>
<dbReference type="GO" id="GO:0006707">
    <property type="term" value="P:cholesterol catabolic process"/>
    <property type="evidence" value="ECO:0007669"/>
    <property type="project" value="TreeGrafter"/>
</dbReference>
<dbReference type="PATRIC" id="fig|1097667.3.peg.657"/>
<evidence type="ECO:0000256" key="2">
    <source>
        <dbReference type="ARBA" id="ARBA00022617"/>
    </source>
</evidence>
<dbReference type="CDD" id="cd11033">
    <property type="entry name" value="CYP142-like"/>
    <property type="match status" value="1"/>
</dbReference>
<dbReference type="GO" id="GO:0005506">
    <property type="term" value="F:iron ion binding"/>
    <property type="evidence" value="ECO:0007669"/>
    <property type="project" value="InterPro"/>
</dbReference>
<evidence type="ECO:0000256" key="1">
    <source>
        <dbReference type="ARBA" id="ARBA00010617"/>
    </source>
</evidence>
<evidence type="ECO:0000313" key="8">
    <source>
        <dbReference type="Proteomes" id="UP000005143"/>
    </source>
</evidence>
<keyword evidence="3" id="KW-0479">Metal-binding</keyword>
<dbReference type="InterPro" id="IPR036396">
    <property type="entry name" value="Cyt_P450_sf"/>
</dbReference>
<dbReference type="RefSeq" id="WP_007570847.1">
    <property type="nucleotide sequence ID" value="NZ_AGUD01000023.1"/>
</dbReference>
<dbReference type="InterPro" id="IPR001128">
    <property type="entry name" value="Cyt_P450"/>
</dbReference>
<dbReference type="GO" id="GO:0020037">
    <property type="term" value="F:heme binding"/>
    <property type="evidence" value="ECO:0007669"/>
    <property type="project" value="InterPro"/>
</dbReference>
<dbReference type="Pfam" id="PF00067">
    <property type="entry name" value="p450"/>
    <property type="match status" value="1"/>
</dbReference>
<keyword evidence="4" id="KW-0560">Oxidoreductase</keyword>
<dbReference type="GO" id="GO:0008395">
    <property type="term" value="F:steroid hydroxylase activity"/>
    <property type="evidence" value="ECO:0007669"/>
    <property type="project" value="TreeGrafter"/>
</dbReference>
<dbReference type="AlphaFoldDB" id="H0E1J8"/>
<dbReference type="Proteomes" id="UP000005143">
    <property type="component" value="Unassembled WGS sequence"/>
</dbReference>
<evidence type="ECO:0000256" key="6">
    <source>
        <dbReference type="ARBA" id="ARBA00023033"/>
    </source>
</evidence>
<reference evidence="7 8" key="1">
    <citation type="journal article" date="2013" name="Biodegradation">
        <title>Quantitative proteomic analysis of ibuprofen-degrading Patulibacter sp. strain I11.</title>
        <authorList>
            <person name="Almeida B."/>
            <person name="Kjeldal H."/>
            <person name="Lolas I."/>
            <person name="Knudsen A.D."/>
            <person name="Carvalho G."/>
            <person name="Nielsen K.L."/>
            <person name="Barreto Crespo M.T."/>
            <person name="Stensballe A."/>
            <person name="Nielsen J.L."/>
        </authorList>
    </citation>
    <scope>NUCLEOTIDE SEQUENCE [LARGE SCALE GENOMIC DNA]</scope>
    <source>
        <strain evidence="7 8">I11</strain>
    </source>
</reference>